<dbReference type="Proteomes" id="UP001164676">
    <property type="component" value="Plasmid unnamed"/>
</dbReference>
<evidence type="ECO:0000256" key="1">
    <source>
        <dbReference type="SAM" id="Phobius"/>
    </source>
</evidence>
<keyword evidence="2" id="KW-0614">Plasmid</keyword>
<feature type="transmembrane region" description="Helical" evidence="1">
    <location>
        <begin position="123"/>
        <end position="145"/>
    </location>
</feature>
<reference evidence="2" key="1">
    <citation type="submission" date="2022-09" db="EMBL/GenBank/DDBJ databases">
        <authorList>
            <person name="Li Z.-J."/>
        </authorList>
    </citation>
    <scope>NUCLEOTIDE SEQUENCE</scope>
    <source>
        <strain evidence="2">TGB10</strain>
        <plasmid evidence="2">unnamed</plasmid>
    </source>
</reference>
<protein>
    <submittedName>
        <fullName evidence="2">Uncharacterized protein</fullName>
    </submittedName>
</protein>
<evidence type="ECO:0000313" key="3">
    <source>
        <dbReference type="Proteomes" id="UP001164676"/>
    </source>
</evidence>
<sequence>MSKKKYNQVYETLVENEDDLVGQIAYCMYKLNKQKYIKSFEAEHSRPPEDKELQSYVKCSEIPKLSIYEAQAAELISNTLSQAVSEREVELNQQFEKKLKKFVYDYEPAGFFERNFFTHTKGAFSGLLGNLLTTVVFVGFLYSIAPSDARDEFIVAASKNLIAALATFLNVDIGSITTG</sequence>
<gene>
    <name evidence="2" type="ORF">N7E60_16790</name>
</gene>
<dbReference type="RefSeq" id="WP_269598739.1">
    <property type="nucleotide sequence ID" value="NZ_CP114585.1"/>
</dbReference>
<keyword evidence="1" id="KW-1133">Transmembrane helix</keyword>
<accession>A0ABY7LKD1</accession>
<geneLocation type="plasmid" evidence="2 3">
    <name>unnamed</name>
</geneLocation>
<keyword evidence="3" id="KW-1185">Reference proteome</keyword>
<keyword evidence="1" id="KW-0472">Membrane</keyword>
<keyword evidence="1" id="KW-0812">Transmembrane</keyword>
<organism evidence="2 3">
    <name type="scientific">Salinivibrio proteolyticus</name>
    <dbReference type="NCBI Taxonomy" id="334715"/>
    <lineage>
        <taxon>Bacteria</taxon>
        <taxon>Pseudomonadati</taxon>
        <taxon>Pseudomonadota</taxon>
        <taxon>Gammaproteobacteria</taxon>
        <taxon>Vibrionales</taxon>
        <taxon>Vibrionaceae</taxon>
        <taxon>Salinivibrio</taxon>
    </lineage>
</organism>
<dbReference type="EMBL" id="CP114585">
    <property type="protein sequence ID" value="WBA16390.1"/>
    <property type="molecule type" value="Genomic_DNA"/>
</dbReference>
<proteinExistence type="predicted"/>
<name>A0ABY7LKD1_9GAMM</name>
<evidence type="ECO:0000313" key="2">
    <source>
        <dbReference type="EMBL" id="WBA16390.1"/>
    </source>
</evidence>